<keyword evidence="2" id="KW-0460">Magnesium</keyword>
<keyword evidence="5" id="KW-1185">Reference proteome</keyword>
<evidence type="ECO:0000256" key="1">
    <source>
        <dbReference type="ARBA" id="ARBA00022723"/>
    </source>
</evidence>
<organism evidence="4 5">
    <name type="scientific">Loigolactobacillus jiayinensis</name>
    <dbReference type="NCBI Taxonomy" id="2486016"/>
    <lineage>
        <taxon>Bacteria</taxon>
        <taxon>Bacillati</taxon>
        <taxon>Bacillota</taxon>
        <taxon>Bacilli</taxon>
        <taxon>Lactobacillales</taxon>
        <taxon>Lactobacillaceae</taxon>
        <taxon>Loigolactobacillus</taxon>
    </lineage>
</organism>
<dbReference type="Gene3D" id="3.20.20.120">
    <property type="entry name" value="Enolase-like C-terminal domain"/>
    <property type="match status" value="1"/>
</dbReference>
<dbReference type="PANTHER" id="PTHR48073">
    <property type="entry name" value="O-SUCCINYLBENZOATE SYNTHASE-RELATED"/>
    <property type="match status" value="1"/>
</dbReference>
<dbReference type="EMBL" id="JBHSSL010000019">
    <property type="protein sequence ID" value="MFC6169533.1"/>
    <property type="molecule type" value="Genomic_DNA"/>
</dbReference>
<comment type="caution">
    <text evidence="4">The sequence shown here is derived from an EMBL/GenBank/DDBJ whole genome shotgun (WGS) entry which is preliminary data.</text>
</comment>
<feature type="domain" description="Enolase C-terminal" evidence="3">
    <location>
        <begin position="1"/>
        <end position="83"/>
    </location>
</feature>
<evidence type="ECO:0000256" key="2">
    <source>
        <dbReference type="ARBA" id="ARBA00022842"/>
    </source>
</evidence>
<dbReference type="InterPro" id="IPR029065">
    <property type="entry name" value="Enolase_C-like"/>
</dbReference>
<keyword evidence="1" id="KW-0479">Metal-binding</keyword>
<dbReference type="InterPro" id="IPR036849">
    <property type="entry name" value="Enolase-like_C_sf"/>
</dbReference>
<reference evidence="5" key="1">
    <citation type="journal article" date="2019" name="Int. J. Syst. Evol. Microbiol.">
        <title>The Global Catalogue of Microorganisms (GCM) 10K type strain sequencing project: providing services to taxonomists for standard genome sequencing and annotation.</title>
        <authorList>
            <consortium name="The Broad Institute Genomics Platform"/>
            <consortium name="The Broad Institute Genome Sequencing Center for Infectious Disease"/>
            <person name="Wu L."/>
            <person name="Ma J."/>
        </authorList>
    </citation>
    <scope>NUCLEOTIDE SEQUENCE [LARGE SCALE GENOMIC DNA]</scope>
    <source>
        <strain evidence="5">CCM 8904</strain>
    </source>
</reference>
<dbReference type="RefSeq" id="WP_164509579.1">
    <property type="nucleotide sequence ID" value="NZ_JBHSSL010000019.1"/>
</dbReference>
<dbReference type="SUPFAM" id="SSF51604">
    <property type="entry name" value="Enolase C-terminal domain-like"/>
    <property type="match status" value="1"/>
</dbReference>
<name>A0ABW1RCN4_9LACO</name>
<dbReference type="PANTHER" id="PTHR48073:SF2">
    <property type="entry name" value="O-SUCCINYLBENZOATE SYNTHASE"/>
    <property type="match status" value="1"/>
</dbReference>
<protein>
    <submittedName>
        <fullName evidence="4">Enolase C-terminal domain-like protein</fullName>
    </submittedName>
</protein>
<dbReference type="Proteomes" id="UP001596289">
    <property type="component" value="Unassembled WGS sequence"/>
</dbReference>
<dbReference type="Pfam" id="PF13378">
    <property type="entry name" value="MR_MLE_C"/>
    <property type="match status" value="1"/>
</dbReference>
<gene>
    <name evidence="4" type="ORF">ACFQGP_02945</name>
</gene>
<sequence>MADESVYSPNDAVQLLANQGCDFINIKLMKAGGLSMAEKINTLADSFGVRCMIGCMIETPNSIAAAVAFAEANPNIVFADLDSVYMLASPETEFSNLKVIGSELNS</sequence>
<evidence type="ECO:0000313" key="4">
    <source>
        <dbReference type="EMBL" id="MFC6169533.1"/>
    </source>
</evidence>
<accession>A0ABW1RCN4</accession>
<evidence type="ECO:0000313" key="5">
    <source>
        <dbReference type="Proteomes" id="UP001596289"/>
    </source>
</evidence>
<evidence type="ECO:0000259" key="3">
    <source>
        <dbReference type="Pfam" id="PF13378"/>
    </source>
</evidence>
<proteinExistence type="predicted"/>